<name>A0A8J2P3H3_9HEXA</name>
<organism evidence="1 2">
    <name type="scientific">Allacma fusca</name>
    <dbReference type="NCBI Taxonomy" id="39272"/>
    <lineage>
        <taxon>Eukaryota</taxon>
        <taxon>Metazoa</taxon>
        <taxon>Ecdysozoa</taxon>
        <taxon>Arthropoda</taxon>
        <taxon>Hexapoda</taxon>
        <taxon>Collembola</taxon>
        <taxon>Symphypleona</taxon>
        <taxon>Sminthuridae</taxon>
        <taxon>Allacma</taxon>
    </lineage>
</organism>
<comment type="caution">
    <text evidence="1">The sequence shown here is derived from an EMBL/GenBank/DDBJ whole genome shotgun (WGS) entry which is preliminary data.</text>
</comment>
<gene>
    <name evidence="1" type="ORF">AFUS01_LOCUS19211</name>
</gene>
<evidence type="ECO:0000313" key="2">
    <source>
        <dbReference type="Proteomes" id="UP000708208"/>
    </source>
</evidence>
<dbReference type="AlphaFoldDB" id="A0A8J2P3H3"/>
<dbReference type="EMBL" id="CAJVCH010196794">
    <property type="protein sequence ID" value="CAG7730580.1"/>
    <property type="molecule type" value="Genomic_DNA"/>
</dbReference>
<proteinExistence type="predicted"/>
<dbReference type="Proteomes" id="UP000708208">
    <property type="component" value="Unassembled WGS sequence"/>
</dbReference>
<feature type="non-terminal residue" evidence="1">
    <location>
        <position position="1"/>
    </location>
</feature>
<protein>
    <submittedName>
        <fullName evidence="1">Uncharacterized protein</fullName>
    </submittedName>
</protein>
<reference evidence="1" key="1">
    <citation type="submission" date="2021-06" db="EMBL/GenBank/DDBJ databases">
        <authorList>
            <person name="Hodson N. C."/>
            <person name="Mongue J. A."/>
            <person name="Jaron S. K."/>
        </authorList>
    </citation>
    <scope>NUCLEOTIDE SEQUENCE</scope>
</reference>
<accession>A0A8J2P3H3</accession>
<evidence type="ECO:0000313" key="1">
    <source>
        <dbReference type="EMBL" id="CAG7730580.1"/>
    </source>
</evidence>
<sequence>NFRNGQLSRRANLTNDPELFPQIAWSLKQNLVHNYD</sequence>
<keyword evidence="2" id="KW-1185">Reference proteome</keyword>